<dbReference type="Proteomes" id="UP000256900">
    <property type="component" value="Unassembled WGS sequence"/>
</dbReference>
<evidence type="ECO:0000313" key="15">
    <source>
        <dbReference type="Proteomes" id="UP000256900"/>
    </source>
</evidence>
<keyword evidence="5" id="KW-0501">Molybdenum cofactor biosynthesis</keyword>
<comment type="pathway">
    <text evidence="1">Cofactor biosynthesis; molybdopterin biosynthesis.</text>
</comment>
<comment type="similarity">
    <text evidence="2">Belongs to the MoaE family.</text>
</comment>
<keyword evidence="15" id="KW-1185">Reference proteome</keyword>
<evidence type="ECO:0000256" key="5">
    <source>
        <dbReference type="ARBA" id="ARBA00023150"/>
    </source>
</evidence>
<dbReference type="PANTHER" id="PTHR23404">
    <property type="entry name" value="MOLYBDOPTERIN SYNTHASE RELATED"/>
    <property type="match status" value="1"/>
</dbReference>
<evidence type="ECO:0000313" key="14">
    <source>
        <dbReference type="EMBL" id="REF84734.1"/>
    </source>
</evidence>
<dbReference type="EC" id="2.8.1.12" evidence="3"/>
<evidence type="ECO:0000256" key="2">
    <source>
        <dbReference type="ARBA" id="ARBA00005426"/>
    </source>
</evidence>
<dbReference type="UniPathway" id="UPA00344"/>
<comment type="subunit">
    <text evidence="7">Heterotetramer of 2 MoaD subunits and 2 MoaE subunits. Also stable as homodimer. The enzyme changes between these two forms during catalysis.</text>
</comment>
<evidence type="ECO:0000256" key="1">
    <source>
        <dbReference type="ARBA" id="ARBA00005046"/>
    </source>
</evidence>
<reference evidence="14 15" key="1">
    <citation type="submission" date="2018-08" db="EMBL/GenBank/DDBJ databases">
        <title>Genomic Encyclopedia of Type Strains, Phase IV (KMG-IV): sequencing the most valuable type-strain genomes for metagenomic binning, comparative biology and taxonomic classification.</title>
        <authorList>
            <person name="Goeker M."/>
        </authorList>
    </citation>
    <scope>NUCLEOTIDE SEQUENCE [LARGE SCALE GENOMIC DNA]</scope>
    <source>
        <strain evidence="14 15">BW863</strain>
    </source>
</reference>
<dbReference type="EMBL" id="QUMO01000004">
    <property type="protein sequence ID" value="REF84734.1"/>
    <property type="molecule type" value="Genomic_DNA"/>
</dbReference>
<protein>
    <recommendedName>
        <fullName evidence="4">Molybdopterin synthase catalytic subunit</fullName>
        <ecNumber evidence="3">2.8.1.12</ecNumber>
    </recommendedName>
    <alternativeName>
        <fullName evidence="10">MPT synthase subunit 2</fullName>
    </alternativeName>
    <alternativeName>
        <fullName evidence="8">Molybdenum cofactor biosynthesis protein E</fullName>
    </alternativeName>
    <alternativeName>
        <fullName evidence="9">Molybdopterin-converting factor large subunit</fullName>
    </alternativeName>
    <alternativeName>
        <fullName evidence="11">Molybdopterin-converting factor subunit 2</fullName>
    </alternativeName>
</protein>
<evidence type="ECO:0000256" key="6">
    <source>
        <dbReference type="ARBA" id="ARBA00025448"/>
    </source>
</evidence>
<dbReference type="GO" id="GO:0006777">
    <property type="term" value="P:Mo-molybdopterin cofactor biosynthetic process"/>
    <property type="evidence" value="ECO:0007669"/>
    <property type="project" value="UniProtKB-KW"/>
</dbReference>
<feature type="region of interest" description="Disordered" evidence="13">
    <location>
        <begin position="134"/>
        <end position="167"/>
    </location>
</feature>
<accession>A0A3D9YQB7</accession>
<gene>
    <name evidence="14" type="ORF">DES32_2848</name>
</gene>
<evidence type="ECO:0000256" key="7">
    <source>
        <dbReference type="ARBA" id="ARBA00026066"/>
    </source>
</evidence>
<dbReference type="Gene3D" id="3.90.1170.40">
    <property type="entry name" value="Molybdopterin biosynthesis MoaE subunit"/>
    <property type="match status" value="1"/>
</dbReference>
<evidence type="ECO:0000256" key="10">
    <source>
        <dbReference type="ARBA" id="ARBA00030781"/>
    </source>
</evidence>
<evidence type="ECO:0000256" key="11">
    <source>
        <dbReference type="ARBA" id="ARBA00032474"/>
    </source>
</evidence>
<proteinExistence type="inferred from homology"/>
<name>A0A3D9YQB7_9HYPH</name>
<organism evidence="14 15">
    <name type="scientific">Methylovirgula ligni</name>
    <dbReference type="NCBI Taxonomy" id="569860"/>
    <lineage>
        <taxon>Bacteria</taxon>
        <taxon>Pseudomonadati</taxon>
        <taxon>Pseudomonadota</taxon>
        <taxon>Alphaproteobacteria</taxon>
        <taxon>Hyphomicrobiales</taxon>
        <taxon>Beijerinckiaceae</taxon>
        <taxon>Methylovirgula</taxon>
    </lineage>
</organism>
<comment type="caution">
    <text evidence="14">The sequence shown here is derived from an EMBL/GenBank/DDBJ whole genome shotgun (WGS) entry which is preliminary data.</text>
</comment>
<evidence type="ECO:0000256" key="13">
    <source>
        <dbReference type="SAM" id="MobiDB-lite"/>
    </source>
</evidence>
<evidence type="ECO:0000256" key="9">
    <source>
        <dbReference type="ARBA" id="ARBA00030407"/>
    </source>
</evidence>
<dbReference type="InterPro" id="IPR036563">
    <property type="entry name" value="MoaE_sf"/>
</dbReference>
<evidence type="ECO:0000256" key="4">
    <source>
        <dbReference type="ARBA" id="ARBA00013858"/>
    </source>
</evidence>
<dbReference type="InterPro" id="IPR003448">
    <property type="entry name" value="Mopterin_biosynth_MoaE"/>
</dbReference>
<sequence length="167" mass="18264">MTRRVLRTHLRVQETPFDAAAETAALGLGPESGALVTFTGLCRDEGGRLAALEIECYPEMAEAEIARVAAEAGSRWPLDALLIVHRYGLIRAGEAIVLVATASAHRAAAFEAAQFLMDYLKTRAPFWKKQHGRDGRAGEWIAPREEDEAAAEKWTQNIPSPRPRGEG</sequence>
<comment type="function">
    <text evidence="6">Converts molybdopterin precursor Z into molybdopterin. This requires the incorporation of two sulfur atoms into precursor Z to generate a dithiolene group. The sulfur is provided by MoaD.</text>
</comment>
<dbReference type="GO" id="GO:0030366">
    <property type="term" value="F:molybdopterin synthase activity"/>
    <property type="evidence" value="ECO:0007669"/>
    <property type="project" value="UniProtKB-EC"/>
</dbReference>
<dbReference type="CDD" id="cd00756">
    <property type="entry name" value="MoaE"/>
    <property type="match status" value="1"/>
</dbReference>
<evidence type="ECO:0000256" key="12">
    <source>
        <dbReference type="ARBA" id="ARBA00049878"/>
    </source>
</evidence>
<dbReference type="Pfam" id="PF02391">
    <property type="entry name" value="MoaE"/>
    <property type="match status" value="1"/>
</dbReference>
<evidence type="ECO:0000256" key="3">
    <source>
        <dbReference type="ARBA" id="ARBA00011950"/>
    </source>
</evidence>
<dbReference type="AlphaFoldDB" id="A0A3D9YQB7"/>
<evidence type="ECO:0000256" key="8">
    <source>
        <dbReference type="ARBA" id="ARBA00029745"/>
    </source>
</evidence>
<dbReference type="RefSeq" id="WP_181902982.1">
    <property type="nucleotide sequence ID" value="NZ_CP025086.1"/>
</dbReference>
<comment type="catalytic activity">
    <reaction evidence="12">
        <text>2 [molybdopterin-synthase sulfur-carrier protein]-C-terminal-Gly-aminoethanethioate + cyclic pyranopterin phosphate + H2O = molybdopterin + 2 [molybdopterin-synthase sulfur-carrier protein]-C-terminal Gly-Gly + 2 H(+)</text>
        <dbReference type="Rhea" id="RHEA:26333"/>
        <dbReference type="Rhea" id="RHEA-COMP:12202"/>
        <dbReference type="Rhea" id="RHEA-COMP:19907"/>
        <dbReference type="ChEBI" id="CHEBI:15377"/>
        <dbReference type="ChEBI" id="CHEBI:15378"/>
        <dbReference type="ChEBI" id="CHEBI:58698"/>
        <dbReference type="ChEBI" id="CHEBI:59648"/>
        <dbReference type="ChEBI" id="CHEBI:90778"/>
        <dbReference type="ChEBI" id="CHEBI:232372"/>
        <dbReference type="EC" id="2.8.1.12"/>
    </reaction>
</comment>
<dbReference type="SUPFAM" id="SSF54690">
    <property type="entry name" value="Molybdopterin synthase subunit MoaE"/>
    <property type="match status" value="1"/>
</dbReference>